<sequence length="113" mass="12954">MQVSYCRGAETSCDRQHEQMTADKSPRAAWKMKTGQGTRRSPHHEHLHFNKIATKMSERGRPSGGGPRGAADYRRDDRGSVRDGRDERSRRDDARRGDHGDNRYYSFLVDSCD</sequence>
<organism evidence="2 3">
    <name type="scientific">Plectus sambesii</name>
    <dbReference type="NCBI Taxonomy" id="2011161"/>
    <lineage>
        <taxon>Eukaryota</taxon>
        <taxon>Metazoa</taxon>
        <taxon>Ecdysozoa</taxon>
        <taxon>Nematoda</taxon>
        <taxon>Chromadorea</taxon>
        <taxon>Plectida</taxon>
        <taxon>Plectina</taxon>
        <taxon>Plectoidea</taxon>
        <taxon>Plectidae</taxon>
        <taxon>Plectus</taxon>
    </lineage>
</organism>
<evidence type="ECO:0000313" key="3">
    <source>
        <dbReference type="WBParaSite" id="PSAMB.scaffold12483size2742.g34879.t1"/>
    </source>
</evidence>
<feature type="compositionally biased region" description="Basic and acidic residues" evidence="1">
    <location>
        <begin position="12"/>
        <end position="26"/>
    </location>
</feature>
<evidence type="ECO:0000256" key="1">
    <source>
        <dbReference type="SAM" id="MobiDB-lite"/>
    </source>
</evidence>
<proteinExistence type="predicted"/>
<dbReference type="AlphaFoldDB" id="A0A914UTG3"/>
<feature type="compositionally biased region" description="Basic and acidic residues" evidence="1">
    <location>
        <begin position="71"/>
        <end position="102"/>
    </location>
</feature>
<dbReference type="WBParaSite" id="PSAMB.scaffold12483size2742.g34879.t1">
    <property type="protein sequence ID" value="PSAMB.scaffold12483size2742.g34879.t1"/>
    <property type="gene ID" value="PSAMB.scaffold12483size2742.g34879"/>
</dbReference>
<dbReference type="Proteomes" id="UP000887566">
    <property type="component" value="Unplaced"/>
</dbReference>
<reference evidence="3" key="1">
    <citation type="submission" date="2022-11" db="UniProtKB">
        <authorList>
            <consortium name="WormBaseParasite"/>
        </authorList>
    </citation>
    <scope>IDENTIFICATION</scope>
</reference>
<keyword evidence="2" id="KW-1185">Reference proteome</keyword>
<accession>A0A914UTG3</accession>
<name>A0A914UTG3_9BILA</name>
<protein>
    <submittedName>
        <fullName evidence="3">Uncharacterized protein</fullName>
    </submittedName>
</protein>
<feature type="region of interest" description="Disordered" evidence="1">
    <location>
        <begin position="1"/>
        <end position="102"/>
    </location>
</feature>
<evidence type="ECO:0000313" key="2">
    <source>
        <dbReference type="Proteomes" id="UP000887566"/>
    </source>
</evidence>